<reference evidence="11" key="4">
    <citation type="submission" date="2018-10" db="EMBL/GenBank/DDBJ databases">
        <authorList>
            <person name="Hovde B."/>
            <person name="Zhang X."/>
        </authorList>
    </citation>
    <scope>NUCLEOTIDE SEQUENCE [LARGE SCALE GENOMIC DNA]</scope>
    <source>
        <strain evidence="11">UTEX 25</strain>
    </source>
</reference>
<evidence type="ECO:0000313" key="11">
    <source>
        <dbReference type="EMBL" id="RMZ54597.1"/>
    </source>
</evidence>
<evidence type="ECO:0000259" key="7">
    <source>
        <dbReference type="Pfam" id="PF05916"/>
    </source>
</evidence>
<evidence type="ECO:0000313" key="10">
    <source>
        <dbReference type="EMBL" id="KFM27501.1"/>
    </source>
</evidence>
<dbReference type="InterPro" id="IPR021151">
    <property type="entry name" value="GINS_A"/>
</dbReference>
<evidence type="ECO:0000313" key="9">
    <source>
        <dbReference type="EMBL" id="JAT68543.1"/>
    </source>
</evidence>
<keyword evidence="4 6" id="KW-0235">DNA replication</keyword>
<dbReference type="EMBL" id="KL662147">
    <property type="protein sequence ID" value="KFM27501.1"/>
    <property type="molecule type" value="Genomic_DNA"/>
</dbReference>
<evidence type="ECO:0000256" key="3">
    <source>
        <dbReference type="ARBA" id="ARBA00014804"/>
    </source>
</evidence>
<reference evidence="9" key="2">
    <citation type="submission" date="2015-08" db="EMBL/GenBank/DDBJ databases">
        <authorList>
            <person name="Babu N.S."/>
            <person name="Beckwith C.J."/>
            <person name="Beseler K.G."/>
            <person name="Brison A."/>
            <person name="Carone J.V."/>
            <person name="Caskin T.P."/>
            <person name="Diamond M."/>
            <person name="Durham M.E."/>
            <person name="Foxe J.M."/>
            <person name="Go M."/>
            <person name="Henderson B.A."/>
            <person name="Jones I.B."/>
            <person name="McGettigan J.A."/>
            <person name="Micheletti S.J."/>
            <person name="Nasrallah M.E."/>
            <person name="Ortiz D."/>
            <person name="Piller C.R."/>
            <person name="Privatt S.R."/>
            <person name="Schneider S.L."/>
            <person name="Sharp S."/>
            <person name="Smith T.C."/>
            <person name="Stanton J.D."/>
            <person name="Ullery H.E."/>
            <person name="Wilson R.J."/>
            <person name="Serrano M.G."/>
            <person name="Buck G."/>
            <person name="Lee V."/>
            <person name="Wang Y."/>
            <person name="Carvalho R."/>
            <person name="Voegtly L."/>
            <person name="Shi R."/>
            <person name="Duckworth R."/>
            <person name="Johnson A."/>
            <person name="Loviza R."/>
            <person name="Walstead R."/>
            <person name="Shah Z."/>
            <person name="Kiflezghi M."/>
            <person name="Wade K."/>
            <person name="Ball S.L."/>
            <person name="Bradley K.W."/>
            <person name="Asai D.J."/>
            <person name="Bowman C.A."/>
            <person name="Russell D.A."/>
            <person name="Pope W.H."/>
            <person name="Jacobs-Sera D."/>
            <person name="Hendrix R.W."/>
            <person name="Hatfull G.F."/>
        </authorList>
    </citation>
    <scope>NUCLEOTIDE SEQUENCE</scope>
</reference>
<dbReference type="GeneID" id="23617473"/>
<organism evidence="10 12">
    <name type="scientific">Auxenochlorella protothecoides</name>
    <name type="common">Green microalga</name>
    <name type="synonym">Chlorella protothecoides</name>
    <dbReference type="NCBI Taxonomy" id="3075"/>
    <lineage>
        <taxon>Eukaryota</taxon>
        <taxon>Viridiplantae</taxon>
        <taxon>Chlorophyta</taxon>
        <taxon>core chlorophytes</taxon>
        <taxon>Trebouxiophyceae</taxon>
        <taxon>Chlorellales</taxon>
        <taxon>Chlorellaceae</taxon>
        <taxon>Auxenochlorella</taxon>
    </lineage>
</organism>
<accession>A0A087SP47</accession>
<dbReference type="SUPFAM" id="SSF158573">
    <property type="entry name" value="GINS helical bundle-like"/>
    <property type="match status" value="1"/>
</dbReference>
<dbReference type="InterPro" id="IPR038749">
    <property type="entry name" value="Sld5_GINS_A"/>
</dbReference>
<dbReference type="Pfam" id="PF16922">
    <property type="entry name" value="SLD5_C"/>
    <property type="match status" value="1"/>
</dbReference>
<comment type="subcellular location">
    <subcellularLocation>
        <location evidence="1 6">Nucleus</location>
    </subcellularLocation>
</comment>
<evidence type="ECO:0000313" key="12">
    <source>
        <dbReference type="Proteomes" id="UP000028924"/>
    </source>
</evidence>
<dbReference type="STRING" id="3075.A0A087SP47"/>
<dbReference type="OrthoDB" id="338231at2759"/>
<dbReference type="GO" id="GO:0000811">
    <property type="term" value="C:GINS complex"/>
    <property type="evidence" value="ECO:0007669"/>
    <property type="project" value="UniProtKB-UniRule"/>
</dbReference>
<reference evidence="13" key="3">
    <citation type="journal article" date="2018" name="Algal Res.">
        <title>Characterization of plant carbon substrate utilization by Auxenochlorella protothecoides.</title>
        <authorList>
            <person name="Vogler B.W."/>
            <person name="Starkenburg S.R."/>
            <person name="Sudasinghe N."/>
            <person name="Schambach J.Y."/>
            <person name="Rollin J.A."/>
            <person name="Pattathil S."/>
            <person name="Barry A.N."/>
        </authorList>
    </citation>
    <scope>NUCLEOTIDE SEQUENCE [LARGE SCALE GENOMIC DNA]</scope>
    <source>
        <strain evidence="13">UTEX 25</strain>
    </source>
</reference>
<dbReference type="GO" id="GO:0000727">
    <property type="term" value="P:double-strand break repair via break-induced replication"/>
    <property type="evidence" value="ECO:0007669"/>
    <property type="project" value="TreeGrafter"/>
</dbReference>
<dbReference type="CDD" id="cd11711">
    <property type="entry name" value="GINS_A_Sld5"/>
    <property type="match status" value="1"/>
</dbReference>
<evidence type="ECO:0000256" key="4">
    <source>
        <dbReference type="ARBA" id="ARBA00022705"/>
    </source>
</evidence>
<dbReference type="CDD" id="cd21692">
    <property type="entry name" value="GINS_B_Sld5"/>
    <property type="match status" value="1"/>
</dbReference>
<dbReference type="GO" id="GO:0006261">
    <property type="term" value="P:DNA-templated DNA replication"/>
    <property type="evidence" value="ECO:0007669"/>
    <property type="project" value="InterPro"/>
</dbReference>
<dbReference type="AlphaFoldDB" id="A0A087SP47"/>
<dbReference type="InterPro" id="IPR008591">
    <property type="entry name" value="GINS_Sld5"/>
</dbReference>
<dbReference type="InterPro" id="IPR036224">
    <property type="entry name" value="GINS_bundle-like_dom_sf"/>
</dbReference>
<dbReference type="EMBL" id="QOKY01000175">
    <property type="protein sequence ID" value="RMZ54597.1"/>
    <property type="molecule type" value="Genomic_DNA"/>
</dbReference>
<dbReference type="SUPFAM" id="SSF160059">
    <property type="entry name" value="PriA/YqbF domain"/>
    <property type="match status" value="1"/>
</dbReference>
<sequence length="213" mass="24504">MDAFPEATPGTSGRSDQEALKIALINEKSSPEILMFQEDLVSRIEAQIDYQEEQIELMRGNQDLELLRTIFTTELARVRYLLRCYYRVRLHKIEEYAMHILDTAEVKERLSDREDAHAQEFFMLQGTHLKMAVGRQLPEAFSSLVRQAAAHPEKDMVPRPDLDKHVFCRVLEDRGQVPVDDAGNTAQFNKDDVFVIRYQPLQPLLAEGSVCLL</sequence>
<evidence type="ECO:0000256" key="5">
    <source>
        <dbReference type="ARBA" id="ARBA00023242"/>
    </source>
</evidence>
<keyword evidence="5 6" id="KW-0539">Nucleus</keyword>
<dbReference type="Pfam" id="PF05916">
    <property type="entry name" value="Sld5"/>
    <property type="match status" value="1"/>
</dbReference>
<evidence type="ECO:0000256" key="6">
    <source>
        <dbReference type="PIRNR" id="PIRNR007764"/>
    </source>
</evidence>
<evidence type="ECO:0000256" key="1">
    <source>
        <dbReference type="ARBA" id="ARBA00004123"/>
    </source>
</evidence>
<comment type="similarity">
    <text evidence="2 6">Belongs to the GINS4/SLD5 family.</text>
</comment>
<evidence type="ECO:0000313" key="13">
    <source>
        <dbReference type="Proteomes" id="UP000279271"/>
    </source>
</evidence>
<dbReference type="PANTHER" id="PTHR21206">
    <property type="entry name" value="SLD5 PROTEIN"/>
    <property type="match status" value="1"/>
</dbReference>
<dbReference type="InterPro" id="IPR031633">
    <property type="entry name" value="SLD5_C"/>
</dbReference>
<reference evidence="11" key="5">
    <citation type="submission" date="2018-11" db="EMBL/GenBank/DDBJ databases">
        <title>Characterization of plant carbon substrate utilization by Auxenochlorella protothecoides.</title>
        <authorList>
            <person name="Vogler B.W."/>
            <person name="Starkenburg S.R."/>
            <person name="Sudasinghe N."/>
            <person name="Schambach J.Y."/>
            <person name="Rollin J.A."/>
            <person name="Pattathil S."/>
            <person name="Barry A.N."/>
        </authorList>
    </citation>
    <scope>NUCLEOTIDE SEQUENCE [LARGE SCALE GENOMIC DNA]</scope>
    <source>
        <strain evidence="11">UTEX 25</strain>
    </source>
</reference>
<dbReference type="Gene3D" id="1.20.58.1030">
    <property type="match status" value="1"/>
</dbReference>
<dbReference type="Proteomes" id="UP000028924">
    <property type="component" value="Unassembled WGS sequence"/>
</dbReference>
<reference evidence="10 12" key="1">
    <citation type="journal article" date="2014" name="BMC Genomics">
        <title>Oil accumulation mechanisms of the oleaginous microalga Chlorella protothecoides revealed through its genome, transcriptomes, and proteomes.</title>
        <authorList>
            <person name="Gao C."/>
            <person name="Wang Y."/>
            <person name="Shen Y."/>
            <person name="Yan D."/>
            <person name="He X."/>
            <person name="Dai J."/>
            <person name="Wu Q."/>
        </authorList>
    </citation>
    <scope>NUCLEOTIDE SEQUENCE [LARGE SCALE GENOMIC DNA]</scope>
    <source>
        <strain evidence="10 12">0710</strain>
    </source>
</reference>
<name>A0A087SP47_AUXPR</name>
<dbReference type="PANTHER" id="PTHR21206:SF0">
    <property type="entry name" value="DNA REPLICATION COMPLEX GINS PROTEIN SLD5"/>
    <property type="match status" value="1"/>
</dbReference>
<evidence type="ECO:0000256" key="2">
    <source>
        <dbReference type="ARBA" id="ARBA00008187"/>
    </source>
</evidence>
<dbReference type="eggNOG" id="KOG3176">
    <property type="taxonomic scope" value="Eukaryota"/>
</dbReference>
<dbReference type="KEGG" id="apro:F751_6082"/>
<dbReference type="EMBL" id="GDKF01010079">
    <property type="protein sequence ID" value="JAT68543.1"/>
    <property type="molecule type" value="Transcribed_RNA"/>
</dbReference>
<dbReference type="RefSeq" id="XP_011400478.1">
    <property type="nucleotide sequence ID" value="XM_011402176.1"/>
</dbReference>
<keyword evidence="12" id="KW-1185">Reference proteome</keyword>
<comment type="function">
    <text evidence="6">The GINS complex plays an essential role in the initiation of DNA replication.</text>
</comment>
<evidence type="ECO:0000259" key="8">
    <source>
        <dbReference type="Pfam" id="PF16922"/>
    </source>
</evidence>
<feature type="domain" description="DNA replication complex GINS protein SLD5 C-terminal" evidence="8">
    <location>
        <begin position="160"/>
        <end position="213"/>
    </location>
</feature>
<proteinExistence type="inferred from homology"/>
<dbReference type="Proteomes" id="UP000279271">
    <property type="component" value="Unassembled WGS sequence"/>
</dbReference>
<feature type="domain" description="GINS subunit" evidence="7">
    <location>
        <begin position="49"/>
        <end position="116"/>
    </location>
</feature>
<dbReference type="PIRSF" id="PIRSF007764">
    <property type="entry name" value="Sld5"/>
    <property type="match status" value="1"/>
</dbReference>
<protein>
    <recommendedName>
        <fullName evidence="3 6">DNA replication complex GINS protein SLD5</fullName>
    </recommendedName>
</protein>
<gene>
    <name evidence="11" type="ORF">APUTEX25_002183</name>
    <name evidence="10" type="ORF">F751_6082</name>
    <name evidence="9" type="ORF">g.3379</name>
</gene>